<keyword evidence="4" id="KW-0862">Zinc</keyword>
<comment type="caution">
    <text evidence="7">The sequence shown here is derived from an EMBL/GenBank/DDBJ whole genome shotgun (WGS) entry which is preliminary data.</text>
</comment>
<organism evidence="7 8">
    <name type="scientific">Halorubrum trueperi</name>
    <dbReference type="NCBI Taxonomy" id="2004704"/>
    <lineage>
        <taxon>Archaea</taxon>
        <taxon>Methanobacteriati</taxon>
        <taxon>Methanobacteriota</taxon>
        <taxon>Stenosarchaea group</taxon>
        <taxon>Halobacteria</taxon>
        <taxon>Halobacteriales</taxon>
        <taxon>Haloferacaceae</taxon>
        <taxon>Halorubrum</taxon>
    </lineage>
</organism>
<keyword evidence="8" id="KW-1185">Reference proteome</keyword>
<dbReference type="InterPro" id="IPR053138">
    <property type="entry name" value="N-alpha-Ac-DABA_deacetylase"/>
</dbReference>
<dbReference type="PIRSF" id="PIRSF039012">
    <property type="entry name" value="ASP"/>
    <property type="match status" value="1"/>
</dbReference>
<dbReference type="RefSeq" id="WP_379764080.1">
    <property type="nucleotide sequence ID" value="NZ_JBHSXI010000001.1"/>
</dbReference>
<dbReference type="InterPro" id="IPR055438">
    <property type="entry name" value="AstE_AspA_cat"/>
</dbReference>
<evidence type="ECO:0000313" key="8">
    <source>
        <dbReference type="Proteomes" id="UP001596333"/>
    </source>
</evidence>
<reference evidence="7 8" key="1">
    <citation type="journal article" date="2019" name="Int. J. Syst. Evol. Microbiol.">
        <title>The Global Catalogue of Microorganisms (GCM) 10K type strain sequencing project: providing services to taxonomists for standard genome sequencing and annotation.</title>
        <authorList>
            <consortium name="The Broad Institute Genomics Platform"/>
            <consortium name="The Broad Institute Genome Sequencing Center for Infectious Disease"/>
            <person name="Wu L."/>
            <person name="Ma J."/>
        </authorList>
    </citation>
    <scope>NUCLEOTIDE SEQUENCE [LARGE SCALE GENOMIC DNA]</scope>
    <source>
        <strain evidence="7 8">Y73</strain>
    </source>
</reference>
<dbReference type="GO" id="GO:0016787">
    <property type="term" value="F:hydrolase activity"/>
    <property type="evidence" value="ECO:0007669"/>
    <property type="project" value="UniProtKB-KW"/>
</dbReference>
<keyword evidence="2" id="KW-0479">Metal-binding</keyword>
<sequence length="317" mass="33895">MGYEPVTHTATDRTLGRLPSGDDVTVAVHRYVGGSGPTVYVQAAQHGIELNGPATLRRLHEALVDADVAGTVVVVPVVNSPAFDHRSYMTPQVYDAANPNLNRVWPGDDEGSMQERLAAELWPLVTDADAVVDLHTGTADMLEHVRVRADRPAARRLGEAFGTEYILTDDESTDDDGFDGTFRAAAARERIPAVTAELANSWRVSRSAVEVGVSGVRDVLRELDVLEDQPTPSPDQTLLRDEPAATTAAASGLYEPRTDVSVGDRIEADEELGTVYCPSSFEQLQTVTATSGGVAYSLTRSGVVFAGEQLVGVARPV</sequence>
<proteinExistence type="predicted"/>
<evidence type="ECO:0000256" key="3">
    <source>
        <dbReference type="ARBA" id="ARBA00022801"/>
    </source>
</evidence>
<feature type="domain" description="Succinylglutamate desuccinylase/Aspartoacylase catalytic" evidence="6">
    <location>
        <begin position="36"/>
        <end position="222"/>
    </location>
</feature>
<dbReference type="InterPro" id="IPR043795">
    <property type="entry name" value="N-alpha-Ac-DABA-like"/>
</dbReference>
<comment type="cofactor">
    <cofactor evidence="1">
        <name>Zn(2+)</name>
        <dbReference type="ChEBI" id="CHEBI:29105"/>
    </cofactor>
</comment>
<dbReference type="PANTHER" id="PTHR37326">
    <property type="entry name" value="BLL3975 PROTEIN"/>
    <property type="match status" value="1"/>
</dbReference>
<evidence type="ECO:0000256" key="4">
    <source>
        <dbReference type="ARBA" id="ARBA00022833"/>
    </source>
</evidence>
<evidence type="ECO:0000256" key="5">
    <source>
        <dbReference type="SAM" id="MobiDB-lite"/>
    </source>
</evidence>
<dbReference type="Pfam" id="PF24827">
    <property type="entry name" value="AstE_AspA_cat"/>
    <property type="match status" value="1"/>
</dbReference>
<gene>
    <name evidence="7" type="ORF">ACFQEY_01475</name>
</gene>
<dbReference type="GO" id="GO:0046872">
    <property type="term" value="F:metal ion binding"/>
    <property type="evidence" value="ECO:0007669"/>
    <property type="project" value="UniProtKB-KW"/>
</dbReference>
<evidence type="ECO:0000256" key="2">
    <source>
        <dbReference type="ARBA" id="ARBA00022723"/>
    </source>
</evidence>
<dbReference type="PANTHER" id="PTHR37326:SF1">
    <property type="entry name" value="BLL3975 PROTEIN"/>
    <property type="match status" value="1"/>
</dbReference>
<name>A0ABD5UKC0_9EURY</name>
<dbReference type="Proteomes" id="UP001596333">
    <property type="component" value="Unassembled WGS sequence"/>
</dbReference>
<protein>
    <submittedName>
        <fullName evidence="7">Succinylglutamate desuccinylase/aspartoacylase family protein</fullName>
    </submittedName>
</protein>
<dbReference type="Gene3D" id="3.40.630.10">
    <property type="entry name" value="Zn peptidases"/>
    <property type="match status" value="1"/>
</dbReference>
<keyword evidence="3" id="KW-0378">Hydrolase</keyword>
<dbReference type="SUPFAM" id="SSF53187">
    <property type="entry name" value="Zn-dependent exopeptidases"/>
    <property type="match status" value="1"/>
</dbReference>
<accession>A0ABD5UKC0</accession>
<evidence type="ECO:0000256" key="1">
    <source>
        <dbReference type="ARBA" id="ARBA00001947"/>
    </source>
</evidence>
<dbReference type="AlphaFoldDB" id="A0ABD5UKC0"/>
<dbReference type="EMBL" id="JBHSXI010000001">
    <property type="protein sequence ID" value="MFC6887727.1"/>
    <property type="molecule type" value="Genomic_DNA"/>
</dbReference>
<evidence type="ECO:0000313" key="7">
    <source>
        <dbReference type="EMBL" id="MFC6887727.1"/>
    </source>
</evidence>
<feature type="region of interest" description="Disordered" evidence="5">
    <location>
        <begin position="228"/>
        <end position="253"/>
    </location>
</feature>
<evidence type="ECO:0000259" key="6">
    <source>
        <dbReference type="Pfam" id="PF24827"/>
    </source>
</evidence>